<reference evidence="2" key="1">
    <citation type="submission" date="2023-05" db="EMBL/GenBank/DDBJ databases">
        <authorList>
            <person name="Stuckert A."/>
        </authorList>
    </citation>
    <scope>NUCLEOTIDE SEQUENCE</scope>
</reference>
<evidence type="ECO:0000313" key="3">
    <source>
        <dbReference type="Proteomes" id="UP001162483"/>
    </source>
</evidence>
<comment type="caution">
    <text evidence="2">The sequence shown here is derived from an EMBL/GenBank/DDBJ whole genome shotgun (WGS) entry which is preliminary data.</text>
</comment>
<feature type="region of interest" description="Disordered" evidence="1">
    <location>
        <begin position="1"/>
        <end position="68"/>
    </location>
</feature>
<dbReference type="EMBL" id="CATNWA010015253">
    <property type="protein sequence ID" value="CAI9581268.1"/>
    <property type="molecule type" value="Genomic_DNA"/>
</dbReference>
<evidence type="ECO:0000313" key="2">
    <source>
        <dbReference type="EMBL" id="CAI9581268.1"/>
    </source>
</evidence>
<feature type="compositionally biased region" description="Polar residues" evidence="1">
    <location>
        <begin position="53"/>
        <end position="68"/>
    </location>
</feature>
<proteinExistence type="predicted"/>
<dbReference type="Proteomes" id="UP001162483">
    <property type="component" value="Unassembled WGS sequence"/>
</dbReference>
<accession>A0ABN9ECV6</accession>
<protein>
    <submittedName>
        <fullName evidence="2">Uncharacterized protein</fullName>
    </submittedName>
</protein>
<keyword evidence="3" id="KW-1185">Reference proteome</keyword>
<feature type="compositionally biased region" description="Basic and acidic residues" evidence="1">
    <location>
        <begin position="16"/>
        <end position="27"/>
    </location>
</feature>
<gene>
    <name evidence="2" type="ORF">SPARVUS_LOCUS9458189</name>
</gene>
<sequence>MDSWSDRPSRLPWEQRGTRRQAEDSRVTRRVSTRRSDPIEGIQERAQSGAIRVSNNQISTNTEAGNTG</sequence>
<name>A0ABN9ECV6_9NEOB</name>
<feature type="non-terminal residue" evidence="2">
    <location>
        <position position="68"/>
    </location>
</feature>
<evidence type="ECO:0000256" key="1">
    <source>
        <dbReference type="SAM" id="MobiDB-lite"/>
    </source>
</evidence>
<organism evidence="2 3">
    <name type="scientific">Staurois parvus</name>
    <dbReference type="NCBI Taxonomy" id="386267"/>
    <lineage>
        <taxon>Eukaryota</taxon>
        <taxon>Metazoa</taxon>
        <taxon>Chordata</taxon>
        <taxon>Craniata</taxon>
        <taxon>Vertebrata</taxon>
        <taxon>Euteleostomi</taxon>
        <taxon>Amphibia</taxon>
        <taxon>Batrachia</taxon>
        <taxon>Anura</taxon>
        <taxon>Neobatrachia</taxon>
        <taxon>Ranoidea</taxon>
        <taxon>Ranidae</taxon>
        <taxon>Staurois</taxon>
    </lineage>
</organism>